<feature type="compositionally biased region" description="Acidic residues" evidence="4">
    <location>
        <begin position="137"/>
        <end position="147"/>
    </location>
</feature>
<evidence type="ECO:0000256" key="4">
    <source>
        <dbReference type="SAM" id="MobiDB-lite"/>
    </source>
</evidence>
<dbReference type="GO" id="GO:0004197">
    <property type="term" value="F:cysteine-type endopeptidase activity"/>
    <property type="evidence" value="ECO:0007669"/>
    <property type="project" value="InterPro"/>
</dbReference>
<feature type="domain" description="SH3" evidence="5">
    <location>
        <begin position="42"/>
        <end position="103"/>
    </location>
</feature>
<evidence type="ECO:0000256" key="1">
    <source>
        <dbReference type="ARBA" id="ARBA00009005"/>
    </source>
</evidence>
<dbReference type="InterPro" id="IPR001452">
    <property type="entry name" value="SH3_domain"/>
</dbReference>
<dbReference type="Pfam" id="PF00656">
    <property type="entry name" value="Peptidase_C14"/>
    <property type="match status" value="1"/>
</dbReference>
<feature type="compositionally biased region" description="Acidic residues" evidence="4">
    <location>
        <begin position="108"/>
        <end position="127"/>
    </location>
</feature>
<dbReference type="Gene3D" id="2.30.30.40">
    <property type="entry name" value="SH3 Domains"/>
    <property type="match status" value="1"/>
</dbReference>
<evidence type="ECO:0000313" key="6">
    <source>
        <dbReference type="EMBL" id="TPX56673.1"/>
    </source>
</evidence>
<dbReference type="InterPro" id="IPR050452">
    <property type="entry name" value="Metacaspase"/>
</dbReference>
<organism evidence="6 7">
    <name type="scientific">Powellomyces hirtus</name>
    <dbReference type="NCBI Taxonomy" id="109895"/>
    <lineage>
        <taxon>Eukaryota</taxon>
        <taxon>Fungi</taxon>
        <taxon>Fungi incertae sedis</taxon>
        <taxon>Chytridiomycota</taxon>
        <taxon>Chytridiomycota incertae sedis</taxon>
        <taxon>Chytridiomycetes</taxon>
        <taxon>Spizellomycetales</taxon>
        <taxon>Powellomycetaceae</taxon>
        <taxon>Powellomyces</taxon>
    </lineage>
</organism>
<keyword evidence="2 3" id="KW-0728">SH3 domain</keyword>
<dbReference type="PROSITE" id="PS50002">
    <property type="entry name" value="SH3"/>
    <property type="match status" value="1"/>
</dbReference>
<dbReference type="Proteomes" id="UP000318582">
    <property type="component" value="Unassembled WGS sequence"/>
</dbReference>
<evidence type="ECO:0000256" key="3">
    <source>
        <dbReference type="PROSITE-ProRule" id="PRU00192"/>
    </source>
</evidence>
<evidence type="ECO:0000256" key="2">
    <source>
        <dbReference type="ARBA" id="ARBA00022443"/>
    </source>
</evidence>
<accession>A0A507DY19</accession>
<feature type="region of interest" description="Disordered" evidence="4">
    <location>
        <begin position="104"/>
        <end position="151"/>
    </location>
</feature>
<keyword evidence="7" id="KW-1185">Reference proteome</keyword>
<gene>
    <name evidence="6" type="ORF">PhCBS80983_g04359</name>
</gene>
<comment type="similarity">
    <text evidence="1">Belongs to the peptidase C14B family.</text>
</comment>
<comment type="caution">
    <text evidence="6">The sequence shown here is derived from an EMBL/GenBank/DDBJ whole genome shotgun (WGS) entry which is preliminary data.</text>
</comment>
<dbReference type="InterPro" id="IPR011600">
    <property type="entry name" value="Pept_C14_caspase"/>
</dbReference>
<dbReference type="GO" id="GO:0006508">
    <property type="term" value="P:proteolysis"/>
    <property type="evidence" value="ECO:0007669"/>
    <property type="project" value="InterPro"/>
</dbReference>
<dbReference type="SUPFAM" id="SSF50044">
    <property type="entry name" value="SH3-domain"/>
    <property type="match status" value="1"/>
</dbReference>
<dbReference type="PANTHER" id="PTHR48104:SF30">
    <property type="entry name" value="METACASPASE-1"/>
    <property type="match status" value="1"/>
</dbReference>
<dbReference type="PANTHER" id="PTHR48104">
    <property type="entry name" value="METACASPASE-4"/>
    <property type="match status" value="1"/>
</dbReference>
<dbReference type="InterPro" id="IPR036028">
    <property type="entry name" value="SH3-like_dom_sf"/>
</dbReference>
<dbReference type="Gene3D" id="3.40.50.12660">
    <property type="match status" value="2"/>
</dbReference>
<name>A0A507DY19_9FUNG</name>
<proteinExistence type="inferred from homology"/>
<reference evidence="6 7" key="1">
    <citation type="journal article" date="2019" name="Sci. Rep.">
        <title>Comparative genomics of chytrid fungi reveal insights into the obligate biotrophic and pathogenic lifestyle of Synchytrium endobioticum.</title>
        <authorList>
            <person name="van de Vossenberg B.T.L.H."/>
            <person name="Warris S."/>
            <person name="Nguyen H.D.T."/>
            <person name="van Gent-Pelzer M.P.E."/>
            <person name="Joly D.L."/>
            <person name="van de Geest H.C."/>
            <person name="Bonants P.J.M."/>
            <person name="Smith D.S."/>
            <person name="Levesque C.A."/>
            <person name="van der Lee T.A.J."/>
        </authorList>
    </citation>
    <scope>NUCLEOTIDE SEQUENCE [LARGE SCALE GENOMIC DNA]</scope>
    <source>
        <strain evidence="6 7">CBS 809.83</strain>
    </source>
</reference>
<dbReference type="EMBL" id="QEAQ01000068">
    <property type="protein sequence ID" value="TPX56673.1"/>
    <property type="molecule type" value="Genomic_DNA"/>
</dbReference>
<evidence type="ECO:0000313" key="7">
    <source>
        <dbReference type="Proteomes" id="UP000318582"/>
    </source>
</evidence>
<dbReference type="AlphaFoldDB" id="A0A507DY19"/>
<evidence type="ECO:0000259" key="5">
    <source>
        <dbReference type="PROSITE" id="PS50002"/>
    </source>
</evidence>
<protein>
    <recommendedName>
        <fullName evidence="5">SH3 domain-containing protein</fullName>
    </recommendedName>
</protein>
<sequence>MTQTKAHHIEIRRVRGPRQFAETKINLALAKRMSQLSNDEKNASAQFYAVEGRKAKNGKQLTVKQGDHLIVVKEYDDQWLAAYNVRTDKVGSINFHILAELEEKEGWQDEEEDVESVENEGGEEHEEDAVVEKVETPEEASEDEANKEEDRTAANRLLETHEGHYVPEKIAETWAELKAKYVGVDVGALNKPGTGARRALCVGVNYPDSDNGLDGCVRDANAMMTFIQERFEYKRKNIKLLVDVGEGDGLPTRLNIIKAFNWLTEGVVPGDNLFFSFSGHGTQIYDGKEAEESDELDGYDDAICTTDNDFITDDEMHDLLVKKLPPRSQLVAIFDSCHSGSVMDLPFSYQTDGALHEPDFESEVQDILCTGFHGPFRGVCNLYTKWNDSKDRDGPMTEEEKTDFEATFQRIGQLLKEVEMDMSHRIVTINSRLHDRQWMAKVRSHKTGLADVTIISGCRDSQFSTETKDAQTNLSGGALSTTLRKILSVNKATTYSALLHQLRDALVEDFNQTPTISCARIMDLHTSFSL</sequence>
<dbReference type="GO" id="GO:0005737">
    <property type="term" value="C:cytoplasm"/>
    <property type="evidence" value="ECO:0007669"/>
    <property type="project" value="TreeGrafter"/>
</dbReference>